<sequence>MEKFIEALKNYQIYYERWRSGTWPDRYIFDKSNQILNFTVANASVNGKTNLSSIMNGISSNSTSPSQPRKSQISRLAVLRAEFFKLHQTIMQDINRLYQERAEAGIPEQGSHHRKLINDVIAARRFHDLMTEYQHLQSQEELNDPDQALEP</sequence>
<reference evidence="1 2" key="1">
    <citation type="journal article" date="2014" name="Genome Announc.">
        <title>Draft genome sequence of Sclerotinia borealis, a psychrophilic plant pathogenic fungus.</title>
        <authorList>
            <person name="Mardanov A.V."/>
            <person name="Beletsky A.V."/>
            <person name="Kadnikov V.V."/>
            <person name="Ignatov A.N."/>
            <person name="Ravin N.V."/>
        </authorList>
    </citation>
    <scope>NUCLEOTIDE SEQUENCE [LARGE SCALE GENOMIC DNA]</scope>
    <source>
        <strain evidence="2">F-4157</strain>
    </source>
</reference>
<evidence type="ECO:0000313" key="1">
    <source>
        <dbReference type="EMBL" id="ESZ93238.1"/>
    </source>
</evidence>
<evidence type="ECO:0000313" key="2">
    <source>
        <dbReference type="Proteomes" id="UP000019487"/>
    </source>
</evidence>
<comment type="caution">
    <text evidence="1">The sequence shown here is derived from an EMBL/GenBank/DDBJ whole genome shotgun (WGS) entry which is preliminary data.</text>
</comment>
<accession>W9CBP1</accession>
<dbReference type="EMBL" id="AYSA01000334">
    <property type="protein sequence ID" value="ESZ93238.1"/>
    <property type="molecule type" value="Genomic_DNA"/>
</dbReference>
<dbReference type="HOGENOM" id="CLU_1732546_0_0_1"/>
<dbReference type="AlphaFoldDB" id="W9CBP1"/>
<gene>
    <name evidence="1" type="ORF">SBOR_6394</name>
</gene>
<dbReference type="Proteomes" id="UP000019487">
    <property type="component" value="Unassembled WGS sequence"/>
</dbReference>
<name>W9CBP1_SCLBF</name>
<proteinExistence type="predicted"/>
<protein>
    <submittedName>
        <fullName evidence="1">Uncharacterized protein</fullName>
    </submittedName>
</protein>
<organism evidence="1 2">
    <name type="scientific">Sclerotinia borealis (strain F-4128)</name>
    <dbReference type="NCBI Taxonomy" id="1432307"/>
    <lineage>
        <taxon>Eukaryota</taxon>
        <taxon>Fungi</taxon>
        <taxon>Dikarya</taxon>
        <taxon>Ascomycota</taxon>
        <taxon>Pezizomycotina</taxon>
        <taxon>Leotiomycetes</taxon>
        <taxon>Helotiales</taxon>
        <taxon>Sclerotiniaceae</taxon>
        <taxon>Sclerotinia</taxon>
    </lineage>
</organism>
<keyword evidence="2" id="KW-1185">Reference proteome</keyword>